<proteinExistence type="predicted"/>
<feature type="transmembrane region" description="Helical" evidence="1">
    <location>
        <begin position="239"/>
        <end position="258"/>
    </location>
</feature>
<accession>A0ABU5ARJ3</accession>
<feature type="transmembrane region" description="Helical" evidence="1">
    <location>
        <begin position="407"/>
        <end position="424"/>
    </location>
</feature>
<name>A0ABU5ARJ3_9HYPH</name>
<keyword evidence="1" id="KW-1133">Transmembrane helix</keyword>
<evidence type="ECO:0000256" key="1">
    <source>
        <dbReference type="SAM" id="Phobius"/>
    </source>
</evidence>
<dbReference type="EMBL" id="JAVIIP010000011">
    <property type="protein sequence ID" value="MDX8539911.1"/>
    <property type="molecule type" value="Genomic_DNA"/>
</dbReference>
<sequence>MPAAHAAIPAGETARSWRMDLVAALLATLVVVVVNAHAGFPELANTGGDNDSLLQLVQVRDLLGGQGWFDMHQYRMGPEGGFVMHWSRLLDAPLALGILVMSALTGSRPLAEQIVQVAWPALLFWLTLFFTVRAARSVGGAGAVLPAVVVGAAAYHFIGIYSPGSLDHHNVQVMLTMASLSLLLDAPARNWMALPAGVCAALTLAIGMESAPYAGTIGALVAVLFLVDGVRERQIARNFGFGFAGVSALVFVTTVPMSSWGQAQCDAFSIAQFVVAAIAGIGLAASASIDAVASRWQRRLLAIGLLAATLGAVVVVAFPQCLAAPYAGLDPRLKELWLDHIDEAQSLFTLLVHKPASVAARYATPLLAIVVMALRLGHGGRRRQDSLIGVLLIVAFLVSAWEIRGSTFSIGFAVIPLSAWIARWRRRVEVSPSRSVSLRMVAAWLLSVNALWAGTATAMSSAFEPVKADDGGVDRNCESKASFAALAGQPGTTVLAISNLGSPILAYTGHRVFSGPYHRNIAGNLLALDAFLGSDADARAIVESHHVGLVAVCRGSVESQLLAEKAPKGFLAGLIDGRVPEWLEPVAATRGAPIELYRVREGG</sequence>
<keyword evidence="1" id="KW-0812">Transmembrane</keyword>
<feature type="transmembrane region" description="Helical" evidence="1">
    <location>
        <begin position="356"/>
        <end position="374"/>
    </location>
</feature>
<feature type="transmembrane region" description="Helical" evidence="1">
    <location>
        <begin position="436"/>
        <end position="454"/>
    </location>
</feature>
<feature type="transmembrane region" description="Helical" evidence="1">
    <location>
        <begin position="211"/>
        <end position="227"/>
    </location>
</feature>
<evidence type="ECO:0000313" key="2">
    <source>
        <dbReference type="EMBL" id="MDX8539911.1"/>
    </source>
</evidence>
<dbReference type="Proteomes" id="UP001276564">
    <property type="component" value="Unassembled WGS sequence"/>
</dbReference>
<feature type="transmembrane region" description="Helical" evidence="1">
    <location>
        <begin position="270"/>
        <end position="293"/>
    </location>
</feature>
<protein>
    <submittedName>
        <fullName evidence="2">GtrA family protein</fullName>
    </submittedName>
</protein>
<feature type="transmembrane region" description="Helical" evidence="1">
    <location>
        <begin position="300"/>
        <end position="327"/>
    </location>
</feature>
<keyword evidence="3" id="KW-1185">Reference proteome</keyword>
<dbReference type="RefSeq" id="WP_320321152.1">
    <property type="nucleotide sequence ID" value="NZ_JAVIIP010000011.1"/>
</dbReference>
<gene>
    <name evidence="2" type="ORF">RFM23_20020</name>
</gene>
<feature type="transmembrane region" description="Helical" evidence="1">
    <location>
        <begin position="386"/>
        <end position="401"/>
    </location>
</feature>
<feature type="transmembrane region" description="Helical" evidence="1">
    <location>
        <begin position="117"/>
        <end position="135"/>
    </location>
</feature>
<evidence type="ECO:0000313" key="3">
    <source>
        <dbReference type="Proteomes" id="UP001276564"/>
    </source>
</evidence>
<feature type="transmembrane region" description="Helical" evidence="1">
    <location>
        <begin position="141"/>
        <end position="161"/>
    </location>
</feature>
<comment type="caution">
    <text evidence="2">The sequence shown here is derived from an EMBL/GenBank/DDBJ whole genome shotgun (WGS) entry which is preliminary data.</text>
</comment>
<feature type="transmembrane region" description="Helical" evidence="1">
    <location>
        <begin position="21"/>
        <end position="40"/>
    </location>
</feature>
<organism evidence="2 3">
    <name type="scientific">Mesorhizobium abyssinicae</name>
    <dbReference type="NCBI Taxonomy" id="1209958"/>
    <lineage>
        <taxon>Bacteria</taxon>
        <taxon>Pseudomonadati</taxon>
        <taxon>Pseudomonadota</taxon>
        <taxon>Alphaproteobacteria</taxon>
        <taxon>Hyphomicrobiales</taxon>
        <taxon>Phyllobacteriaceae</taxon>
        <taxon>Mesorhizobium</taxon>
    </lineage>
</organism>
<keyword evidence="1" id="KW-0472">Membrane</keyword>
<reference evidence="2 3" key="1">
    <citation type="submission" date="2023-08" db="EMBL/GenBank/DDBJ databases">
        <title>Implementing the SeqCode for naming new Mesorhizobium species isolated from Vachellia karroo root nodules.</title>
        <authorList>
            <person name="Van Lill M."/>
        </authorList>
    </citation>
    <scope>NUCLEOTIDE SEQUENCE [LARGE SCALE GENOMIC DNA]</scope>
    <source>
        <strain evidence="2 3">VK4B</strain>
    </source>
</reference>